<protein>
    <submittedName>
        <fullName evidence="2">Uncharacterized protein</fullName>
    </submittedName>
</protein>
<dbReference type="AlphaFoldDB" id="A0A915KJH9"/>
<dbReference type="Proteomes" id="UP000887565">
    <property type="component" value="Unplaced"/>
</dbReference>
<name>A0A915KJH9_ROMCU</name>
<dbReference type="WBParaSite" id="nRc.2.0.1.t38166-RA">
    <property type="protein sequence ID" value="nRc.2.0.1.t38166-RA"/>
    <property type="gene ID" value="nRc.2.0.1.g38166"/>
</dbReference>
<evidence type="ECO:0000313" key="2">
    <source>
        <dbReference type="WBParaSite" id="nRc.2.0.1.t38166-RA"/>
    </source>
</evidence>
<keyword evidence="1" id="KW-1185">Reference proteome</keyword>
<sequence>MDVVPSEPKTMLPPTAPAMDPRCFLATLAILPRPPIIATVAAARHSAPVRFSQQIISDQQWQALAAALTTYHFLPPLPGMLFPEHHWMDYPDTLKKRYSVSFCCK</sequence>
<reference evidence="2" key="1">
    <citation type="submission" date="2022-11" db="UniProtKB">
        <authorList>
            <consortium name="WormBaseParasite"/>
        </authorList>
    </citation>
    <scope>IDENTIFICATION</scope>
</reference>
<proteinExistence type="predicted"/>
<organism evidence="1 2">
    <name type="scientific">Romanomermis culicivorax</name>
    <name type="common">Nematode worm</name>
    <dbReference type="NCBI Taxonomy" id="13658"/>
    <lineage>
        <taxon>Eukaryota</taxon>
        <taxon>Metazoa</taxon>
        <taxon>Ecdysozoa</taxon>
        <taxon>Nematoda</taxon>
        <taxon>Enoplea</taxon>
        <taxon>Dorylaimia</taxon>
        <taxon>Mermithida</taxon>
        <taxon>Mermithoidea</taxon>
        <taxon>Mermithidae</taxon>
        <taxon>Romanomermis</taxon>
    </lineage>
</organism>
<accession>A0A915KJH9</accession>
<evidence type="ECO:0000313" key="1">
    <source>
        <dbReference type="Proteomes" id="UP000887565"/>
    </source>
</evidence>